<keyword evidence="4" id="KW-1185">Reference proteome</keyword>
<evidence type="ECO:0000256" key="1">
    <source>
        <dbReference type="SAM" id="Phobius"/>
    </source>
</evidence>
<dbReference type="OrthoDB" id="10594428at2759"/>
<name>A0A9E7FB13_9LILI</name>
<keyword evidence="1" id="KW-1133">Transmembrane helix</keyword>
<feature type="chain" id="PRO_5038717722" evidence="2">
    <location>
        <begin position="20"/>
        <end position="193"/>
    </location>
</feature>
<keyword evidence="1" id="KW-0472">Membrane</keyword>
<reference evidence="3" key="1">
    <citation type="submission" date="2022-05" db="EMBL/GenBank/DDBJ databases">
        <title>The Musa troglodytarum L. genome provides insights into the mechanism of non-climacteric behaviour and enrichment of carotenoids.</title>
        <authorList>
            <person name="Wang J."/>
        </authorList>
    </citation>
    <scope>NUCLEOTIDE SEQUENCE</scope>
    <source>
        <tissue evidence="3">Leaf</tissue>
    </source>
</reference>
<accession>A0A9E7FB13</accession>
<protein>
    <submittedName>
        <fullName evidence="3">Uncharacterized protein</fullName>
    </submittedName>
</protein>
<feature type="non-terminal residue" evidence="3">
    <location>
        <position position="193"/>
    </location>
</feature>
<keyword evidence="1" id="KW-0812">Transmembrane</keyword>
<feature type="transmembrane region" description="Helical" evidence="1">
    <location>
        <begin position="37"/>
        <end position="54"/>
    </location>
</feature>
<dbReference type="AlphaFoldDB" id="A0A9E7FB13"/>
<evidence type="ECO:0000313" key="3">
    <source>
        <dbReference type="EMBL" id="URD92021.1"/>
    </source>
</evidence>
<proteinExistence type="predicted"/>
<evidence type="ECO:0000313" key="4">
    <source>
        <dbReference type="Proteomes" id="UP001055439"/>
    </source>
</evidence>
<sequence length="193" mass="21788">MHLLFLLSSLSLAWILSGGLPLGVHMHYLFALPNHHNWHFFPVSFTVILVSLSGREGNAREIRRQGGTVGRGAKKQRSCELNSRLPLKHQEPEGNLWEIPAGVVGAIRIKVQESGILDRITLGILDVENYPGSVVPMHGIEVLNSHGNTGRTHLPHQRAQVEDDSYMESSSRFSLRSRRWKLFGWVIEEEKDE</sequence>
<keyword evidence="2" id="KW-0732">Signal</keyword>
<feature type="signal peptide" evidence="2">
    <location>
        <begin position="1"/>
        <end position="19"/>
    </location>
</feature>
<gene>
    <name evidence="3" type="ORF">MUK42_34134</name>
</gene>
<dbReference type="Proteomes" id="UP001055439">
    <property type="component" value="Chromosome 3"/>
</dbReference>
<dbReference type="EMBL" id="CP097505">
    <property type="protein sequence ID" value="URD92021.1"/>
    <property type="molecule type" value="Genomic_DNA"/>
</dbReference>
<organism evidence="3 4">
    <name type="scientific">Musa troglodytarum</name>
    <name type="common">fe'i banana</name>
    <dbReference type="NCBI Taxonomy" id="320322"/>
    <lineage>
        <taxon>Eukaryota</taxon>
        <taxon>Viridiplantae</taxon>
        <taxon>Streptophyta</taxon>
        <taxon>Embryophyta</taxon>
        <taxon>Tracheophyta</taxon>
        <taxon>Spermatophyta</taxon>
        <taxon>Magnoliopsida</taxon>
        <taxon>Liliopsida</taxon>
        <taxon>Zingiberales</taxon>
        <taxon>Musaceae</taxon>
        <taxon>Musa</taxon>
    </lineage>
</organism>
<evidence type="ECO:0000256" key="2">
    <source>
        <dbReference type="SAM" id="SignalP"/>
    </source>
</evidence>